<gene>
    <name evidence="1" type="ORF">NCTC11224_03968</name>
</gene>
<reference evidence="1 2" key="1">
    <citation type="submission" date="2018-06" db="EMBL/GenBank/DDBJ databases">
        <authorList>
            <consortium name="Pathogen Informatics"/>
            <person name="Doyle S."/>
        </authorList>
    </citation>
    <scope>NUCLEOTIDE SEQUENCE [LARGE SCALE GENOMIC DNA]</scope>
    <source>
        <strain evidence="1 2">NCTC11224</strain>
    </source>
</reference>
<keyword evidence="2" id="KW-1185">Reference proteome</keyword>
<evidence type="ECO:0000313" key="2">
    <source>
        <dbReference type="Proteomes" id="UP000251853"/>
    </source>
</evidence>
<sequence length="126" mass="14793">MIIKITIKDNDFEPLLAGFCQNLSHGYPVPMPTADVGNDAIFEYIKADKRWNELYHMTDQPDQAEKEWFCQSITQAWQCHVKNHQDADYLTKSFECAFVDSITGEWENGETFYFFPWAYGKKYICL</sequence>
<evidence type="ECO:0000313" key="1">
    <source>
        <dbReference type="EMBL" id="SQB14914.1"/>
    </source>
</evidence>
<dbReference type="Proteomes" id="UP000251853">
    <property type="component" value="Unassembled WGS sequence"/>
</dbReference>
<name>A0A2X2UEP8_9FIRM</name>
<dbReference type="AlphaFoldDB" id="A0A2X2UEP8"/>
<dbReference type="EMBL" id="UAVW01000016">
    <property type="protein sequence ID" value="SQB14914.1"/>
    <property type="molecule type" value="Genomic_DNA"/>
</dbReference>
<accession>A0A2X2UEP8</accession>
<proteinExistence type="predicted"/>
<protein>
    <submittedName>
        <fullName evidence="1">Uncharacterized protein</fullName>
    </submittedName>
</protein>
<organism evidence="1 2">
    <name type="scientific">Enterocloster clostridioformis</name>
    <dbReference type="NCBI Taxonomy" id="1531"/>
    <lineage>
        <taxon>Bacteria</taxon>
        <taxon>Bacillati</taxon>
        <taxon>Bacillota</taxon>
        <taxon>Clostridia</taxon>
        <taxon>Lachnospirales</taxon>
        <taxon>Lachnospiraceae</taxon>
        <taxon>Enterocloster</taxon>
    </lineage>
</organism>
<dbReference type="RefSeq" id="WP_112482737.1">
    <property type="nucleotide sequence ID" value="NZ_JAIWZC010000001.1"/>
</dbReference>